<accession>A0A1B7TK69</accession>
<evidence type="ECO:0000256" key="1">
    <source>
        <dbReference type="SAM" id="Phobius"/>
    </source>
</evidence>
<keyword evidence="3" id="KW-1185">Reference proteome</keyword>
<protein>
    <submittedName>
        <fullName evidence="2">Uncharacterized protein</fullName>
    </submittedName>
</protein>
<dbReference type="AlphaFoldDB" id="A0A1B7TK69"/>
<feature type="transmembrane region" description="Helical" evidence="1">
    <location>
        <begin position="34"/>
        <end position="55"/>
    </location>
</feature>
<keyword evidence="1" id="KW-0812">Transmembrane</keyword>
<dbReference type="EMBL" id="LXPE01000001">
    <property type="protein sequence ID" value="OBA29035.1"/>
    <property type="molecule type" value="Genomic_DNA"/>
</dbReference>
<reference evidence="3" key="1">
    <citation type="journal article" date="2016" name="Proc. Natl. Acad. Sci. U.S.A.">
        <title>Comparative genomics of biotechnologically important yeasts.</title>
        <authorList>
            <person name="Riley R."/>
            <person name="Haridas S."/>
            <person name="Wolfe K.H."/>
            <person name="Lopes M.R."/>
            <person name="Hittinger C.T."/>
            <person name="Goeker M."/>
            <person name="Salamov A.A."/>
            <person name="Wisecaver J.H."/>
            <person name="Long T.M."/>
            <person name="Calvey C.H."/>
            <person name="Aerts A.L."/>
            <person name="Barry K.W."/>
            <person name="Choi C."/>
            <person name="Clum A."/>
            <person name="Coughlan A.Y."/>
            <person name="Deshpande S."/>
            <person name="Douglass A.P."/>
            <person name="Hanson S.J."/>
            <person name="Klenk H.-P."/>
            <person name="LaButti K.M."/>
            <person name="Lapidus A."/>
            <person name="Lindquist E.A."/>
            <person name="Lipzen A.M."/>
            <person name="Meier-Kolthoff J.P."/>
            <person name="Ohm R.A."/>
            <person name="Otillar R.P."/>
            <person name="Pangilinan J.L."/>
            <person name="Peng Y."/>
            <person name="Rokas A."/>
            <person name="Rosa C.A."/>
            <person name="Scheuner C."/>
            <person name="Sibirny A.A."/>
            <person name="Slot J.C."/>
            <person name="Stielow J.B."/>
            <person name="Sun H."/>
            <person name="Kurtzman C.P."/>
            <person name="Blackwell M."/>
            <person name="Grigoriev I.V."/>
            <person name="Jeffries T.W."/>
        </authorList>
    </citation>
    <scope>NUCLEOTIDE SEQUENCE [LARGE SCALE GENOMIC DNA]</scope>
    <source>
        <strain evidence="3">NRRL Y-1626</strain>
    </source>
</reference>
<dbReference type="Proteomes" id="UP000092321">
    <property type="component" value="Unassembled WGS sequence"/>
</dbReference>
<evidence type="ECO:0000313" key="3">
    <source>
        <dbReference type="Proteomes" id="UP000092321"/>
    </source>
</evidence>
<organism evidence="2 3">
    <name type="scientific">Hanseniaspora valbyensis NRRL Y-1626</name>
    <dbReference type="NCBI Taxonomy" id="766949"/>
    <lineage>
        <taxon>Eukaryota</taxon>
        <taxon>Fungi</taxon>
        <taxon>Dikarya</taxon>
        <taxon>Ascomycota</taxon>
        <taxon>Saccharomycotina</taxon>
        <taxon>Saccharomycetes</taxon>
        <taxon>Saccharomycodales</taxon>
        <taxon>Saccharomycodaceae</taxon>
        <taxon>Hanseniaspora</taxon>
    </lineage>
</organism>
<proteinExistence type="predicted"/>
<feature type="transmembrane region" description="Helical" evidence="1">
    <location>
        <begin position="61"/>
        <end position="79"/>
    </location>
</feature>
<keyword evidence="1" id="KW-0472">Membrane</keyword>
<name>A0A1B7TK69_9ASCO</name>
<gene>
    <name evidence="2" type="ORF">HANVADRAFT_65582</name>
</gene>
<keyword evidence="1" id="KW-1133">Transmembrane helix</keyword>
<evidence type="ECO:0000313" key="2">
    <source>
        <dbReference type="EMBL" id="OBA29035.1"/>
    </source>
</evidence>
<sequence>MKIIIKKKNIKKVNVGSICIIKKKKTKQKQKKKIFLSWGSNLIFFSKKKIIIIRFAKFIHFLSRNNFTIHCTTFLFFFLNKKRNV</sequence>
<comment type="caution">
    <text evidence="2">The sequence shown here is derived from an EMBL/GenBank/DDBJ whole genome shotgun (WGS) entry which is preliminary data.</text>
</comment>